<dbReference type="Pfam" id="PF00249">
    <property type="entry name" value="Myb_DNA-binding"/>
    <property type="match status" value="3"/>
</dbReference>
<feature type="compositionally biased region" description="Polar residues" evidence="3">
    <location>
        <begin position="543"/>
        <end position="553"/>
    </location>
</feature>
<comment type="caution">
    <text evidence="6">The sequence shown here is derived from an EMBL/GenBank/DDBJ whole genome shotgun (WGS) entry which is preliminary data.</text>
</comment>
<feature type="domain" description="Myb-like" evidence="4">
    <location>
        <begin position="99"/>
        <end position="152"/>
    </location>
</feature>
<evidence type="ECO:0000259" key="4">
    <source>
        <dbReference type="PROSITE" id="PS50090"/>
    </source>
</evidence>
<feature type="region of interest" description="Disordered" evidence="3">
    <location>
        <begin position="675"/>
        <end position="695"/>
    </location>
</feature>
<feature type="region of interest" description="Disordered" evidence="3">
    <location>
        <begin position="1"/>
        <end position="101"/>
    </location>
</feature>
<feature type="region of interest" description="Disordered" evidence="3">
    <location>
        <begin position="596"/>
        <end position="624"/>
    </location>
</feature>
<evidence type="ECO:0000256" key="2">
    <source>
        <dbReference type="ARBA" id="ARBA00023125"/>
    </source>
</evidence>
<dbReference type="InterPro" id="IPR001005">
    <property type="entry name" value="SANT/Myb"/>
</dbReference>
<feature type="compositionally biased region" description="Low complexity" evidence="3">
    <location>
        <begin position="599"/>
        <end position="613"/>
    </location>
</feature>
<feature type="domain" description="HTH myb-type" evidence="5">
    <location>
        <begin position="210"/>
        <end position="259"/>
    </location>
</feature>
<dbReference type="InterPro" id="IPR050560">
    <property type="entry name" value="MYB_TF"/>
</dbReference>
<dbReference type="EMBL" id="JAQMWT010000388">
    <property type="protein sequence ID" value="KAJ8602213.1"/>
    <property type="molecule type" value="Genomic_DNA"/>
</dbReference>
<dbReference type="GO" id="GO:0005634">
    <property type="term" value="C:nucleus"/>
    <property type="evidence" value="ECO:0007669"/>
    <property type="project" value="TreeGrafter"/>
</dbReference>
<dbReference type="PANTHER" id="PTHR45614:SF241">
    <property type="entry name" value="MYB-LIKE DNA-BINDING PROTEIN"/>
    <property type="match status" value="1"/>
</dbReference>
<organism evidence="6 7">
    <name type="scientific">Chrysophaeum taylorii</name>
    <dbReference type="NCBI Taxonomy" id="2483200"/>
    <lineage>
        <taxon>Eukaryota</taxon>
        <taxon>Sar</taxon>
        <taxon>Stramenopiles</taxon>
        <taxon>Ochrophyta</taxon>
        <taxon>Pelagophyceae</taxon>
        <taxon>Pelagomonadales</taxon>
        <taxon>Pelagomonadaceae</taxon>
        <taxon>Chrysophaeum</taxon>
    </lineage>
</organism>
<accession>A0AAD7UEB3</accession>
<feature type="domain" description="HTH myb-type" evidence="5">
    <location>
        <begin position="99"/>
        <end position="128"/>
    </location>
</feature>
<feature type="domain" description="Myb-like" evidence="4">
    <location>
        <begin position="153"/>
        <end position="204"/>
    </location>
</feature>
<keyword evidence="1" id="KW-0677">Repeat</keyword>
<feature type="region of interest" description="Disordered" evidence="3">
    <location>
        <begin position="452"/>
        <end position="477"/>
    </location>
</feature>
<dbReference type="PROSITE" id="PS50090">
    <property type="entry name" value="MYB_LIKE"/>
    <property type="match status" value="3"/>
</dbReference>
<dbReference type="InterPro" id="IPR009057">
    <property type="entry name" value="Homeodomain-like_sf"/>
</dbReference>
<name>A0AAD7UEB3_9STRA</name>
<dbReference type="InterPro" id="IPR017930">
    <property type="entry name" value="Myb_dom"/>
</dbReference>
<dbReference type="CDD" id="cd00167">
    <property type="entry name" value="SANT"/>
    <property type="match status" value="2"/>
</dbReference>
<evidence type="ECO:0000256" key="1">
    <source>
        <dbReference type="ARBA" id="ARBA00022737"/>
    </source>
</evidence>
<evidence type="ECO:0000259" key="5">
    <source>
        <dbReference type="PROSITE" id="PS51294"/>
    </source>
</evidence>
<protein>
    <submittedName>
        <fullName evidence="6">Uncharacterized protein</fullName>
    </submittedName>
</protein>
<dbReference type="PANTHER" id="PTHR45614">
    <property type="entry name" value="MYB PROTEIN-RELATED"/>
    <property type="match status" value="1"/>
</dbReference>
<reference evidence="6" key="1">
    <citation type="submission" date="2023-01" db="EMBL/GenBank/DDBJ databases">
        <title>Metagenome sequencing of chrysophaentin producing Chrysophaeum taylorii.</title>
        <authorList>
            <person name="Davison J."/>
            <person name="Bewley C."/>
        </authorList>
    </citation>
    <scope>NUCLEOTIDE SEQUENCE</scope>
    <source>
        <strain evidence="6">NIES-1699</strain>
    </source>
</reference>
<keyword evidence="2" id="KW-0238">DNA-binding</keyword>
<dbReference type="PROSITE" id="PS51294">
    <property type="entry name" value="HTH_MYB"/>
    <property type="match status" value="3"/>
</dbReference>
<dbReference type="SMART" id="SM00717">
    <property type="entry name" value="SANT"/>
    <property type="match status" value="3"/>
</dbReference>
<feature type="domain" description="Myb-like" evidence="4">
    <location>
        <begin position="205"/>
        <end position="255"/>
    </location>
</feature>
<dbReference type="AlphaFoldDB" id="A0AAD7UEB3"/>
<sequence length="750" mass="81544">MKRYMGMRSPDSSMELRAEGLRRGERKRQQSGQAWDSSTASNGTPRRIFPDQSPSAGIPASLDTTLSGPVAAPEAVSATGDQRFGMNTRSSGPVVTENGPWTEEEDAVLREGVLRFGTQAWDKVANHLLPPVTGGPQKRKAADCSARWDAVVRHTAVKGPWLPEEDALLRQHVAKFGPKRWALIATHIPGRAGKQCRERWLNHLDTRVIKSDWTPEEDGILLDAQQRVGNKWSEIARLLPGRAENAVKNRFNSLITKRLTHGIEVARAAGVVDGKYGEAALGLNGERHFDDYDDAEEANIELKSPQEILALMFRRIGESDHVATRIPDIRVTPEKDDMCELEIGEYDDEQTPLSLKLDTRPATAGSATRVSTAKPIVKSPETELQCLNLAHRFWGQERERNDLFQRVAFSNTEWDDLEAKAARRATENPNDVAAATAAATAALGDSFLPPKHALSPQLGGSSHHHADPLRSSSLLGNDPQLRGLVREAPASKMGDADEVAVKLSGTLCSLSLDDASWLGDIIDASFDHIPRGIGKGDAKMSWNPLSPRTSQTSNGGGRAAPRNASSVKMSGSIEDWGTPLIGSSFAGQNAGFEASLDRPTSPMATTAPAAACVPPQPESSPQSDAAVRTTLHDMNMRARNNFDPITAISDTSMSLDNVDWDLILKMSSAPRSDQIAVSTEQKPESSMPPPLSSEISFGDLTQQQEQQQNAHHKVVGIDPSVIAASLPLDENELTPRARQLLSLVMRDQRK</sequence>
<dbReference type="FunFam" id="1.10.10.60:FF:000010">
    <property type="entry name" value="Transcriptional activator Myb isoform A"/>
    <property type="match status" value="1"/>
</dbReference>
<dbReference type="Gene3D" id="1.10.10.60">
    <property type="entry name" value="Homeodomain-like"/>
    <property type="match status" value="3"/>
</dbReference>
<evidence type="ECO:0000256" key="3">
    <source>
        <dbReference type="SAM" id="MobiDB-lite"/>
    </source>
</evidence>
<feature type="compositionally biased region" description="Polar residues" evidence="3">
    <location>
        <begin position="30"/>
        <end position="44"/>
    </location>
</feature>
<dbReference type="Proteomes" id="UP001230188">
    <property type="component" value="Unassembled WGS sequence"/>
</dbReference>
<proteinExistence type="predicted"/>
<evidence type="ECO:0000313" key="6">
    <source>
        <dbReference type="EMBL" id="KAJ8602213.1"/>
    </source>
</evidence>
<feature type="domain" description="HTH myb-type" evidence="5">
    <location>
        <begin position="153"/>
        <end position="208"/>
    </location>
</feature>
<gene>
    <name evidence="6" type="ORF">CTAYLR_003645</name>
</gene>
<evidence type="ECO:0000313" key="7">
    <source>
        <dbReference type="Proteomes" id="UP001230188"/>
    </source>
</evidence>
<dbReference type="GO" id="GO:0000981">
    <property type="term" value="F:DNA-binding transcription factor activity, RNA polymerase II-specific"/>
    <property type="evidence" value="ECO:0007669"/>
    <property type="project" value="TreeGrafter"/>
</dbReference>
<dbReference type="SUPFAM" id="SSF46689">
    <property type="entry name" value="Homeodomain-like"/>
    <property type="match status" value="2"/>
</dbReference>
<keyword evidence="7" id="KW-1185">Reference proteome</keyword>
<feature type="compositionally biased region" description="Basic and acidic residues" evidence="3">
    <location>
        <begin position="14"/>
        <end position="23"/>
    </location>
</feature>
<dbReference type="GO" id="GO:0000978">
    <property type="term" value="F:RNA polymerase II cis-regulatory region sequence-specific DNA binding"/>
    <property type="evidence" value="ECO:0007669"/>
    <property type="project" value="TreeGrafter"/>
</dbReference>
<feature type="region of interest" description="Disordered" evidence="3">
    <location>
        <begin position="538"/>
        <end position="570"/>
    </location>
</feature>